<feature type="non-terminal residue" evidence="4">
    <location>
        <position position="117"/>
    </location>
</feature>
<feature type="region of interest" description="Disordered" evidence="2">
    <location>
        <begin position="84"/>
        <end position="117"/>
    </location>
</feature>
<protein>
    <recommendedName>
        <fullName evidence="3">Fibronectin type-III domain-containing protein</fullName>
    </recommendedName>
</protein>
<dbReference type="InterPro" id="IPR050991">
    <property type="entry name" value="ECM_Regulatory_Proteins"/>
</dbReference>
<dbReference type="PROSITE" id="PS50853">
    <property type="entry name" value="FN3"/>
    <property type="match status" value="1"/>
</dbReference>
<dbReference type="InterPro" id="IPR013783">
    <property type="entry name" value="Ig-like_fold"/>
</dbReference>
<feature type="domain" description="Fibronectin type-III" evidence="3">
    <location>
        <begin position="1"/>
        <end position="89"/>
    </location>
</feature>
<accession>A0A1E1WQW9</accession>
<evidence type="ECO:0000313" key="4">
    <source>
        <dbReference type="EMBL" id="JAT89364.1"/>
    </source>
</evidence>
<evidence type="ECO:0000256" key="2">
    <source>
        <dbReference type="SAM" id="MobiDB-lite"/>
    </source>
</evidence>
<gene>
    <name evidence="4" type="ORF">g.1105</name>
</gene>
<dbReference type="AlphaFoldDB" id="A0A1E1WQW9"/>
<evidence type="ECO:0000256" key="1">
    <source>
        <dbReference type="ARBA" id="ARBA00022737"/>
    </source>
</evidence>
<dbReference type="EMBL" id="GDQN01001690">
    <property type="protein sequence ID" value="JAT89364.1"/>
    <property type="molecule type" value="Transcribed_RNA"/>
</dbReference>
<dbReference type="CDD" id="cd00063">
    <property type="entry name" value="FN3"/>
    <property type="match status" value="1"/>
</dbReference>
<dbReference type="InterPro" id="IPR003961">
    <property type="entry name" value="FN3_dom"/>
</dbReference>
<feature type="non-terminal residue" evidence="4">
    <location>
        <position position="1"/>
    </location>
</feature>
<dbReference type="Gene3D" id="2.60.40.10">
    <property type="entry name" value="Immunoglobulins"/>
    <property type="match status" value="1"/>
</dbReference>
<dbReference type="PANTHER" id="PTHR46708">
    <property type="entry name" value="TENASCIN"/>
    <property type="match status" value="1"/>
</dbReference>
<evidence type="ECO:0000259" key="3">
    <source>
        <dbReference type="PROSITE" id="PS50853"/>
    </source>
</evidence>
<sequence>NATEIGAREISLAWDKPVGDYTDFEIQYLTSADRLANRSTKATHVTITGLRPHTLYTFTVVARSGTPASILTHSSAHSAAFYTREAPPAAPTKFQPSDAKPNELTFDWELPPSERNG</sequence>
<dbReference type="InterPro" id="IPR036116">
    <property type="entry name" value="FN3_sf"/>
</dbReference>
<organism evidence="4">
    <name type="scientific">Pectinophora gossypiella</name>
    <name type="common">Cotton pink bollworm</name>
    <name type="synonym">Depressaria gossypiella</name>
    <dbReference type="NCBI Taxonomy" id="13191"/>
    <lineage>
        <taxon>Eukaryota</taxon>
        <taxon>Metazoa</taxon>
        <taxon>Ecdysozoa</taxon>
        <taxon>Arthropoda</taxon>
        <taxon>Hexapoda</taxon>
        <taxon>Insecta</taxon>
        <taxon>Pterygota</taxon>
        <taxon>Neoptera</taxon>
        <taxon>Endopterygota</taxon>
        <taxon>Lepidoptera</taxon>
        <taxon>Glossata</taxon>
        <taxon>Ditrysia</taxon>
        <taxon>Gelechioidea</taxon>
        <taxon>Gelechiidae</taxon>
        <taxon>Apatetrinae</taxon>
        <taxon>Pectinophora</taxon>
    </lineage>
</organism>
<name>A0A1E1WQW9_PECGO</name>
<dbReference type="PANTHER" id="PTHR46708:SF2">
    <property type="entry name" value="FIBRONECTIN TYPE-III DOMAIN-CONTAINING PROTEIN"/>
    <property type="match status" value="1"/>
</dbReference>
<dbReference type="SUPFAM" id="SSF49265">
    <property type="entry name" value="Fibronectin type III"/>
    <property type="match status" value="1"/>
</dbReference>
<dbReference type="OrthoDB" id="8609993at2759"/>
<proteinExistence type="predicted"/>
<keyword evidence="1" id="KW-0677">Repeat</keyword>
<reference evidence="4" key="1">
    <citation type="submission" date="2015-09" db="EMBL/GenBank/DDBJ databases">
        <title>De novo assembly of Pectinophora gossypiella (Pink Bollworm) gut transcriptome.</title>
        <authorList>
            <person name="Tassone E.E."/>
        </authorList>
    </citation>
    <scope>NUCLEOTIDE SEQUENCE</scope>
</reference>
<dbReference type="Pfam" id="PF00041">
    <property type="entry name" value="fn3"/>
    <property type="match status" value="1"/>
</dbReference>